<proteinExistence type="predicted"/>
<dbReference type="EMBL" id="MH588545">
    <property type="protein sequence ID" value="AXQ68553.1"/>
    <property type="molecule type" value="Genomic_DNA"/>
</dbReference>
<feature type="region of interest" description="Disordered" evidence="1">
    <location>
        <begin position="65"/>
        <end position="102"/>
    </location>
</feature>
<evidence type="ECO:0000313" key="3">
    <source>
        <dbReference type="Proteomes" id="UP000259026"/>
    </source>
</evidence>
<evidence type="ECO:0000313" key="2">
    <source>
        <dbReference type="EMBL" id="AXQ68553.1"/>
    </source>
</evidence>
<evidence type="ECO:0000256" key="1">
    <source>
        <dbReference type="SAM" id="MobiDB-lite"/>
    </source>
</evidence>
<dbReference type="Proteomes" id="UP000259026">
    <property type="component" value="Segment"/>
</dbReference>
<accession>A0A385E9S1</accession>
<reference evidence="2 3" key="2">
    <citation type="submission" date="2018-09" db="EMBL/GenBank/DDBJ databases">
        <title>Giant CbK-like Caulobacter bacteriophages have genetically divergent genomes.</title>
        <authorList>
            <person name="Wilson K."/>
            <person name="Ely B."/>
        </authorList>
    </citation>
    <scope>NUCLEOTIDE SEQUENCE [LARGE SCALE GENOMIC DNA]</scope>
</reference>
<organism evidence="2 3">
    <name type="scientific">Caulobacter phage CcrPW</name>
    <dbReference type="NCBI Taxonomy" id="2283271"/>
    <lineage>
        <taxon>Viruses</taxon>
        <taxon>Duplodnaviria</taxon>
        <taxon>Heunggongvirae</taxon>
        <taxon>Uroviricota</taxon>
        <taxon>Caudoviricetes</taxon>
        <taxon>Jeanschmidtviridae</taxon>
        <taxon>Colossusvirus</taxon>
        <taxon>Colossusvirus PW</taxon>
    </lineage>
</organism>
<sequence>MARKLTLSLLANPDLSMANVTTTSQRIEDWTDTLYPEDGSEGAEIVLPPVTFGAVYERAEDLLTKSQQRTAERSPNREVSPDLAERFEGATATTNGGRRLTP</sequence>
<protein>
    <submittedName>
        <fullName evidence="2">Uncharacterized protein</fullName>
    </submittedName>
</protein>
<name>A0A385E9S1_9CAUD</name>
<keyword evidence="3" id="KW-1185">Reference proteome</keyword>
<reference evidence="3" key="1">
    <citation type="submission" date="2018-07" db="EMBL/GenBank/DDBJ databases">
        <title>Giant CbK-like Caulobacter bacteriophages have genetically divergent genomes.</title>
        <authorList>
            <person name="Wilson K.M."/>
            <person name="Ely B."/>
        </authorList>
    </citation>
    <scope>NUCLEOTIDE SEQUENCE [LARGE SCALE GENOMIC DNA]</scope>
</reference>
<feature type="compositionally biased region" description="Basic and acidic residues" evidence="1">
    <location>
        <begin position="70"/>
        <end position="88"/>
    </location>
</feature>
<gene>
    <name evidence="2" type="ORF">CcrPW_gp014</name>
</gene>